<keyword evidence="5" id="KW-0479">Metal-binding</keyword>
<dbReference type="Pfam" id="PF00224">
    <property type="entry name" value="PK"/>
    <property type="match status" value="1"/>
</dbReference>
<keyword evidence="4 12" id="KW-0808">Transferase</keyword>
<evidence type="ECO:0000256" key="10">
    <source>
        <dbReference type="ARBA" id="ARBA00023152"/>
    </source>
</evidence>
<dbReference type="UniPathway" id="UPA00109">
    <property type="reaction ID" value="UER00188"/>
</dbReference>
<protein>
    <recommendedName>
        <fullName evidence="3 12">Pyruvate kinase</fullName>
        <ecNumber evidence="3 12">2.7.1.40</ecNumber>
    </recommendedName>
</protein>
<proteinExistence type="inferred from homology"/>
<dbReference type="InterPro" id="IPR015813">
    <property type="entry name" value="Pyrv/PenolPyrv_kinase-like_dom"/>
</dbReference>
<dbReference type="PRINTS" id="PR01050">
    <property type="entry name" value="PYRUVTKNASE"/>
</dbReference>
<comment type="catalytic activity">
    <reaction evidence="12">
        <text>pyruvate + ATP = phosphoenolpyruvate + ADP + H(+)</text>
        <dbReference type="Rhea" id="RHEA:18157"/>
        <dbReference type="ChEBI" id="CHEBI:15361"/>
        <dbReference type="ChEBI" id="CHEBI:15378"/>
        <dbReference type="ChEBI" id="CHEBI:30616"/>
        <dbReference type="ChEBI" id="CHEBI:58702"/>
        <dbReference type="ChEBI" id="CHEBI:456216"/>
        <dbReference type="EC" id="2.7.1.40"/>
    </reaction>
</comment>
<organism evidence="14 15">
    <name type="scientific">Enterovirga aerilata</name>
    <dbReference type="NCBI Taxonomy" id="2730920"/>
    <lineage>
        <taxon>Bacteria</taxon>
        <taxon>Pseudomonadati</taxon>
        <taxon>Pseudomonadota</taxon>
        <taxon>Alphaproteobacteria</taxon>
        <taxon>Hyphomicrobiales</taxon>
        <taxon>Methylobacteriaceae</taxon>
        <taxon>Enterovirga</taxon>
    </lineage>
</organism>
<evidence type="ECO:0000313" key="14">
    <source>
        <dbReference type="EMBL" id="NNM74319.1"/>
    </source>
</evidence>
<dbReference type="RefSeq" id="WP_171219764.1">
    <property type="nucleotide sequence ID" value="NZ_JABEPP010000005.1"/>
</dbReference>
<accession>A0A849ID24</accession>
<dbReference type="Gene3D" id="3.20.20.60">
    <property type="entry name" value="Phosphoenolpyruvate-binding domains"/>
    <property type="match status" value="1"/>
</dbReference>
<evidence type="ECO:0000256" key="4">
    <source>
        <dbReference type="ARBA" id="ARBA00022679"/>
    </source>
</evidence>
<keyword evidence="8" id="KW-0067">ATP-binding</keyword>
<dbReference type="InterPro" id="IPR011037">
    <property type="entry name" value="Pyrv_Knase-like_insert_dom_sf"/>
</dbReference>
<evidence type="ECO:0000256" key="7">
    <source>
        <dbReference type="ARBA" id="ARBA00022777"/>
    </source>
</evidence>
<evidence type="ECO:0000313" key="15">
    <source>
        <dbReference type="Proteomes" id="UP000564885"/>
    </source>
</evidence>
<keyword evidence="7 12" id="KW-0418">Kinase</keyword>
<dbReference type="InterPro" id="IPR015806">
    <property type="entry name" value="Pyrv_Knase_insert_dom_sf"/>
</dbReference>
<evidence type="ECO:0000256" key="2">
    <source>
        <dbReference type="ARBA" id="ARBA00008663"/>
    </source>
</evidence>
<evidence type="ECO:0000256" key="12">
    <source>
        <dbReference type="RuleBase" id="RU000504"/>
    </source>
</evidence>
<dbReference type="GO" id="GO:0000287">
    <property type="term" value="F:magnesium ion binding"/>
    <property type="evidence" value="ECO:0007669"/>
    <property type="project" value="InterPro"/>
</dbReference>
<evidence type="ECO:0000256" key="9">
    <source>
        <dbReference type="ARBA" id="ARBA00022842"/>
    </source>
</evidence>
<evidence type="ECO:0000256" key="8">
    <source>
        <dbReference type="ARBA" id="ARBA00022840"/>
    </source>
</evidence>
<keyword evidence="11 14" id="KW-0670">Pyruvate</keyword>
<dbReference type="GO" id="GO:0016301">
    <property type="term" value="F:kinase activity"/>
    <property type="evidence" value="ECO:0007669"/>
    <property type="project" value="UniProtKB-KW"/>
</dbReference>
<dbReference type="InterPro" id="IPR040442">
    <property type="entry name" value="Pyrv_kinase-like_dom_sf"/>
</dbReference>
<keyword evidence="10 12" id="KW-0324">Glycolysis</keyword>
<dbReference type="GO" id="GO:0030955">
    <property type="term" value="F:potassium ion binding"/>
    <property type="evidence" value="ECO:0007669"/>
    <property type="project" value="InterPro"/>
</dbReference>
<evidence type="ECO:0000256" key="11">
    <source>
        <dbReference type="ARBA" id="ARBA00023317"/>
    </source>
</evidence>
<dbReference type="PANTHER" id="PTHR11817">
    <property type="entry name" value="PYRUVATE KINASE"/>
    <property type="match status" value="1"/>
</dbReference>
<keyword evidence="6" id="KW-0547">Nucleotide-binding</keyword>
<comment type="pathway">
    <text evidence="1 12">Carbohydrate degradation; glycolysis; pyruvate from D-glyceraldehyde 3-phosphate: step 5/5.</text>
</comment>
<dbReference type="InterPro" id="IPR015793">
    <property type="entry name" value="Pyrv_Knase_brl"/>
</dbReference>
<dbReference type="Proteomes" id="UP000564885">
    <property type="component" value="Unassembled WGS sequence"/>
</dbReference>
<dbReference type="Gene3D" id="2.40.33.10">
    <property type="entry name" value="PK beta-barrel domain-like"/>
    <property type="match status" value="1"/>
</dbReference>
<keyword evidence="9 12" id="KW-0460">Magnesium</keyword>
<dbReference type="EMBL" id="JABEPP010000005">
    <property type="protein sequence ID" value="NNM74319.1"/>
    <property type="molecule type" value="Genomic_DNA"/>
</dbReference>
<evidence type="ECO:0000256" key="3">
    <source>
        <dbReference type="ARBA" id="ARBA00012142"/>
    </source>
</evidence>
<gene>
    <name evidence="14" type="ORF">HJG44_18330</name>
</gene>
<dbReference type="SUPFAM" id="SSF50800">
    <property type="entry name" value="PK beta-barrel domain-like"/>
    <property type="match status" value="1"/>
</dbReference>
<comment type="similarity">
    <text evidence="2 12">Belongs to the pyruvate kinase family.</text>
</comment>
<comment type="caution">
    <text evidence="14">The sequence shown here is derived from an EMBL/GenBank/DDBJ whole genome shotgun (WGS) entry which is preliminary data.</text>
</comment>
<feature type="domain" description="Pyruvate kinase barrel" evidence="13">
    <location>
        <begin position="132"/>
        <end position="454"/>
    </location>
</feature>
<evidence type="ECO:0000256" key="6">
    <source>
        <dbReference type="ARBA" id="ARBA00022741"/>
    </source>
</evidence>
<reference evidence="14 15" key="1">
    <citation type="submission" date="2020-04" db="EMBL/GenBank/DDBJ databases">
        <title>Enterovirga sp. isolate from soil.</title>
        <authorList>
            <person name="Chea S."/>
            <person name="Kim D.-U."/>
        </authorList>
    </citation>
    <scope>NUCLEOTIDE SEQUENCE [LARGE SCALE GENOMIC DNA]</scope>
    <source>
        <strain evidence="14 15">DB1703</strain>
    </source>
</reference>
<evidence type="ECO:0000259" key="13">
    <source>
        <dbReference type="Pfam" id="PF00224"/>
    </source>
</evidence>
<name>A0A849ID24_9HYPH</name>
<dbReference type="EC" id="2.7.1.40" evidence="3 12"/>
<keyword evidence="15" id="KW-1185">Reference proteome</keyword>
<evidence type="ECO:0000256" key="1">
    <source>
        <dbReference type="ARBA" id="ARBA00004997"/>
    </source>
</evidence>
<dbReference type="GO" id="GO:0005524">
    <property type="term" value="F:ATP binding"/>
    <property type="evidence" value="ECO:0007669"/>
    <property type="project" value="UniProtKB-KW"/>
</dbReference>
<dbReference type="GO" id="GO:0004743">
    <property type="term" value="F:pyruvate kinase activity"/>
    <property type="evidence" value="ECO:0007669"/>
    <property type="project" value="UniProtKB-EC"/>
</dbReference>
<dbReference type="AlphaFoldDB" id="A0A849ID24"/>
<dbReference type="InterPro" id="IPR001697">
    <property type="entry name" value="Pyr_Knase"/>
</dbReference>
<evidence type="ECO:0000256" key="5">
    <source>
        <dbReference type="ARBA" id="ARBA00022723"/>
    </source>
</evidence>
<sequence length="492" mass="53660">MTKTTRDILDDVLALRERVSTWGAATFRHWRPRIRRPEFAAGALNLAHYLAFRKHDLRPLQRALMPLGISSLGRAEGRVLASIDAVACALSKLVGRAPGAPLRPPSARQFYRGERQLGLAAEALFGPGVPGRHGRILVTLGSDAARDPGLLRRLAEGGADAVRINCAHDDPDRWMRMIEHLRTAERATGRRLKLLMDLGGPKVRTADVATPSDRQRMVAGDELLICRAGALRDPGYAFQTGCTLPVVLERIKIGDPVAIDDGKLRGRVVREEAGNLVAVIEQAPVKGAKLRPEKGLNFPGVKLGLDPLTAKDLADLDIVAREADMVGYSFVETAQHLACLQEELARRRSDWRRLAVVPKIETGGAVANLPEIIVQAAGCQPLAVMIARGDLAVEIGFERVAEMQEEILWLCEAAHVPVIWATEVLDGLVRKGTPSRGEMTDAAMAARAECIMLNKGPNQLAGVEALDNVLRRMGEHQAKKTPLLRELRSWAS</sequence>
<dbReference type="SUPFAM" id="SSF51621">
    <property type="entry name" value="Phosphoenolpyruvate/pyruvate domain"/>
    <property type="match status" value="1"/>
</dbReference>